<comment type="subcellular location">
    <subcellularLocation>
        <location evidence="1">Cell outer membrane</location>
    </subcellularLocation>
</comment>
<gene>
    <name evidence="7" type="ORF">B7P33_13665</name>
</gene>
<sequence>MRLPKISLLICLVGTMAFAQESKADKLFFGYNYAEAIAEYKKEAQKNALTHGQQLNLADAYFKTKNYPKALEGYIEVNKVDSIMTDLHFNRMFRAMQKTGNTERIAAFIATRPSFSKSEWIENYDFNRELMTAEGQTELDYKLFNLDNNSPNTDFSPTFYEDKLLFSSGRPQEKREQYGPAQEAYLDVFVAKVGANGNMLGAQPFTGLAQTAHHRSTPFYCNETQEFFYILSNEEEGELLFDDNGKNALAIGKTGADGDFQFLLRDLSTSFYYPYFDAEKGNLYFAANFEGMGYGGTDIYYVRVNEGRIMTAPRNLGPRINSPGNEIAPYLFEGSLYFASDIFYGYGGMDIYKSNIQENETYSTPINLGKGINSEEDDFGFIIKNFGEQSLLGYLASNRKGGKGKDDIYGFKVDEKPGIKTLLVQGNVNREKDQSGIEKAHIKIFDVKGNLLRETYTQANGTFHMEMPWQDVVEISVGKQGFSNQKGYFEKKDFGKQNNLLFQPTLTAIEDMVHKKEKQTVVKMDPFFFNRGSSSLTPEITTQLDKAVKVAKLFPEVQLRIETHTDSRGGSSSNHRVSQSRANAIKAYMIKNGVPASNILYAIGYGEDKLLNNCSNGVYCIEMMHQKNDRSLVVILNYDLLY</sequence>
<keyword evidence="8" id="KW-1185">Reference proteome</keyword>
<proteinExistence type="predicted"/>
<dbReference type="InterPro" id="IPR011990">
    <property type="entry name" value="TPR-like_helical_dom_sf"/>
</dbReference>
<reference evidence="7 8" key="1">
    <citation type="submission" date="2017-04" db="EMBL/GenBank/DDBJ databases">
        <title>A new member of the family Flavobacteriaceae isolated from ascidians.</title>
        <authorList>
            <person name="Chen L."/>
        </authorList>
    </citation>
    <scope>NUCLEOTIDE SEQUENCE [LARGE SCALE GENOMIC DNA]</scope>
    <source>
        <strain evidence="7 8">HQA918</strain>
    </source>
</reference>
<comment type="caution">
    <text evidence="7">The sequence shown here is derived from an EMBL/GenBank/DDBJ whole genome shotgun (WGS) entry which is preliminary data.</text>
</comment>
<dbReference type="Pfam" id="PF00691">
    <property type="entry name" value="OmpA"/>
    <property type="match status" value="1"/>
</dbReference>
<dbReference type="CDD" id="cd07185">
    <property type="entry name" value="OmpA_C-like"/>
    <property type="match status" value="1"/>
</dbReference>
<evidence type="ECO:0000256" key="1">
    <source>
        <dbReference type="ARBA" id="ARBA00004442"/>
    </source>
</evidence>
<protein>
    <submittedName>
        <fullName evidence="7">Cell envelope biogenesis protein OmpA</fullName>
    </submittedName>
</protein>
<evidence type="ECO:0000256" key="3">
    <source>
        <dbReference type="ARBA" id="ARBA00023237"/>
    </source>
</evidence>
<dbReference type="PRINTS" id="PR01021">
    <property type="entry name" value="OMPADOMAIN"/>
</dbReference>
<dbReference type="Gene3D" id="1.25.40.10">
    <property type="entry name" value="Tetratricopeptide repeat domain"/>
    <property type="match status" value="1"/>
</dbReference>
<keyword evidence="3" id="KW-0998">Cell outer membrane</keyword>
<evidence type="ECO:0000259" key="6">
    <source>
        <dbReference type="PROSITE" id="PS51123"/>
    </source>
</evidence>
<dbReference type="OrthoDB" id="9809364at2"/>
<evidence type="ECO:0000313" key="7">
    <source>
        <dbReference type="EMBL" id="PCE63268.1"/>
    </source>
</evidence>
<dbReference type="PROSITE" id="PS51123">
    <property type="entry name" value="OMPA_2"/>
    <property type="match status" value="1"/>
</dbReference>
<evidence type="ECO:0000256" key="4">
    <source>
        <dbReference type="PROSITE-ProRule" id="PRU00473"/>
    </source>
</evidence>
<feature type="chain" id="PRO_5013014587" evidence="5">
    <location>
        <begin position="20"/>
        <end position="642"/>
    </location>
</feature>
<dbReference type="Gene3D" id="3.30.1330.60">
    <property type="entry name" value="OmpA-like domain"/>
    <property type="match status" value="1"/>
</dbReference>
<dbReference type="RefSeq" id="WP_097443223.1">
    <property type="nucleotide sequence ID" value="NZ_NBWU01000005.1"/>
</dbReference>
<accession>A0A2A4G5K2</accession>
<dbReference type="InterPro" id="IPR006664">
    <property type="entry name" value="OMP_bac"/>
</dbReference>
<dbReference type="InterPro" id="IPR050330">
    <property type="entry name" value="Bact_OuterMem_StrucFunc"/>
</dbReference>
<dbReference type="PANTHER" id="PTHR30329:SF21">
    <property type="entry name" value="LIPOPROTEIN YIAD-RELATED"/>
    <property type="match status" value="1"/>
</dbReference>
<dbReference type="PANTHER" id="PTHR30329">
    <property type="entry name" value="STATOR ELEMENT OF FLAGELLAR MOTOR COMPLEX"/>
    <property type="match status" value="1"/>
</dbReference>
<keyword evidence="2 4" id="KW-0472">Membrane</keyword>
<dbReference type="EMBL" id="NBWU01000005">
    <property type="protein sequence ID" value="PCE63268.1"/>
    <property type="molecule type" value="Genomic_DNA"/>
</dbReference>
<dbReference type="InterPro" id="IPR036737">
    <property type="entry name" value="OmpA-like_sf"/>
</dbReference>
<dbReference type="SUPFAM" id="SSF48452">
    <property type="entry name" value="TPR-like"/>
    <property type="match status" value="1"/>
</dbReference>
<organism evidence="7 8">
    <name type="scientific">Sediminicola luteus</name>
    <dbReference type="NCBI Taxonomy" id="319238"/>
    <lineage>
        <taxon>Bacteria</taxon>
        <taxon>Pseudomonadati</taxon>
        <taxon>Bacteroidota</taxon>
        <taxon>Flavobacteriia</taxon>
        <taxon>Flavobacteriales</taxon>
        <taxon>Flavobacteriaceae</taxon>
        <taxon>Sediminicola</taxon>
    </lineage>
</organism>
<feature type="signal peptide" evidence="5">
    <location>
        <begin position="1"/>
        <end position="19"/>
    </location>
</feature>
<dbReference type="AlphaFoldDB" id="A0A2A4G5K2"/>
<evidence type="ECO:0000256" key="5">
    <source>
        <dbReference type="SAM" id="SignalP"/>
    </source>
</evidence>
<dbReference type="InterPro" id="IPR006665">
    <property type="entry name" value="OmpA-like"/>
</dbReference>
<evidence type="ECO:0000313" key="8">
    <source>
        <dbReference type="Proteomes" id="UP000219559"/>
    </source>
</evidence>
<name>A0A2A4G5K2_9FLAO</name>
<dbReference type="GO" id="GO:0009279">
    <property type="term" value="C:cell outer membrane"/>
    <property type="evidence" value="ECO:0007669"/>
    <property type="project" value="UniProtKB-SubCell"/>
</dbReference>
<dbReference type="SUPFAM" id="SSF103088">
    <property type="entry name" value="OmpA-like"/>
    <property type="match status" value="1"/>
</dbReference>
<feature type="domain" description="OmpA-like" evidence="6">
    <location>
        <begin position="516"/>
        <end position="639"/>
    </location>
</feature>
<evidence type="ECO:0000256" key="2">
    <source>
        <dbReference type="ARBA" id="ARBA00023136"/>
    </source>
</evidence>
<dbReference type="Proteomes" id="UP000219559">
    <property type="component" value="Unassembled WGS sequence"/>
</dbReference>
<keyword evidence="5" id="KW-0732">Signal</keyword>